<proteinExistence type="predicted"/>
<evidence type="ECO:0000313" key="3">
    <source>
        <dbReference type="Proteomes" id="UP000659223"/>
    </source>
</evidence>
<protein>
    <recommendedName>
        <fullName evidence="1">Pvc16 N-terminal domain-containing protein</fullName>
    </recommendedName>
</protein>
<dbReference type="RefSeq" id="WP_190025132.1">
    <property type="nucleotide sequence ID" value="NZ_BMUT01000018.1"/>
</dbReference>
<keyword evidence="3" id="KW-1185">Reference proteome</keyword>
<organism evidence="2 3">
    <name type="scientific">Streptomyces hiroshimensis</name>
    <dbReference type="NCBI Taxonomy" id="66424"/>
    <lineage>
        <taxon>Bacteria</taxon>
        <taxon>Bacillati</taxon>
        <taxon>Actinomycetota</taxon>
        <taxon>Actinomycetes</taxon>
        <taxon>Kitasatosporales</taxon>
        <taxon>Streptomycetaceae</taxon>
        <taxon>Streptomyces</taxon>
    </lineage>
</organism>
<dbReference type="Proteomes" id="UP000659223">
    <property type="component" value="Unassembled WGS sequence"/>
</dbReference>
<accession>A0ABQ2Z9Z0</accession>
<comment type="caution">
    <text evidence="2">The sequence shown here is derived from an EMBL/GenBank/DDBJ whole genome shotgun (WGS) entry which is preliminary data.</text>
</comment>
<reference evidence="3" key="1">
    <citation type="journal article" date="2019" name="Int. J. Syst. Evol. Microbiol.">
        <title>The Global Catalogue of Microorganisms (GCM) 10K type strain sequencing project: providing services to taxonomists for standard genome sequencing and annotation.</title>
        <authorList>
            <consortium name="The Broad Institute Genomics Platform"/>
            <consortium name="The Broad Institute Genome Sequencing Center for Infectious Disease"/>
            <person name="Wu L."/>
            <person name="Ma J."/>
        </authorList>
    </citation>
    <scope>NUCLEOTIDE SEQUENCE [LARGE SCALE GENOMIC DNA]</scope>
    <source>
        <strain evidence="3">JCM 4586</strain>
    </source>
</reference>
<dbReference type="Pfam" id="PF14065">
    <property type="entry name" value="Pvc16_N"/>
    <property type="match status" value="1"/>
</dbReference>
<name>A0ABQ2Z9Z0_9ACTN</name>
<evidence type="ECO:0000259" key="1">
    <source>
        <dbReference type="Pfam" id="PF14065"/>
    </source>
</evidence>
<feature type="domain" description="Pvc16 N-terminal" evidence="1">
    <location>
        <begin position="9"/>
        <end position="188"/>
    </location>
</feature>
<gene>
    <name evidence="2" type="ORF">GCM10010324_62640</name>
</gene>
<dbReference type="InterPro" id="IPR025351">
    <property type="entry name" value="Pvc16_N"/>
</dbReference>
<sequence>MSDSDAVAAVTRALQVVLGRAAAGTAQGLRVTSKTPDEAASDHQDPPILNVFLYRTTIDGAWRNTDPPGIRPGETGRPALPVVLHYLLTPYVHDDPQGLVALRVLGAAMTALHDHCVLGPDDYDTDADLGDAHRQPEPVRITPADLSVDDLSKLWSAFQSHYRISAAYQARIVLLDSARPARAPLPVVRIGAEGRGPEAAPDPAGGLPVLTGVTPEAATLGTELVVTGGRLDAGTPAVHLTHPLFGTVALPTTAVGEHEARAVVRGDDLVPGPWSATVVLTGDDGTRQVTRALPLAVAPRIANSSLPLSAQPGAGGTVKLKVDCEPPVAAGQRVHLLVGDRPVPVTAFQGKRASKLVFSFPSSGPGRHVLRLRVDGVDSPVVDGDATPPRLDDDLAVVVT</sequence>
<dbReference type="EMBL" id="BMUT01000018">
    <property type="protein sequence ID" value="GGY07234.1"/>
    <property type="molecule type" value="Genomic_DNA"/>
</dbReference>
<evidence type="ECO:0000313" key="2">
    <source>
        <dbReference type="EMBL" id="GGY07234.1"/>
    </source>
</evidence>